<evidence type="ECO:0000259" key="2">
    <source>
        <dbReference type="PROSITE" id="PS50937"/>
    </source>
</evidence>
<sequence>MLSIGELAGRTGVSVRMLRHYDAVGLVLPERVDPATAYRWYSESQVGRVNSVVALKRLGFTLEQCRAALDDRVGAERLTAMLRLRQEELEARIAADSRRLAEVRRRLRAIERGQVMTDDTLCLGPLPALRLAGLSAEVNDTSEISAVVTALEDRLDAPGPVIRAYYGRPDGSKIEVAVGVRLAPDAGPGPGLELVELPGEPRGAIVTHTRSDEDTSDPWLTVDVALGARGLESYGHYRQIPLGDQVVELHCPVREINQC</sequence>
<organism evidence="3 4">
    <name type="scientific">Allokutzneria albata</name>
    <name type="common">Kibdelosporangium albatum</name>
    <dbReference type="NCBI Taxonomy" id="211114"/>
    <lineage>
        <taxon>Bacteria</taxon>
        <taxon>Bacillati</taxon>
        <taxon>Actinomycetota</taxon>
        <taxon>Actinomycetes</taxon>
        <taxon>Pseudonocardiales</taxon>
        <taxon>Pseudonocardiaceae</taxon>
        <taxon>Allokutzneria</taxon>
    </lineage>
</organism>
<dbReference type="Proteomes" id="UP000183376">
    <property type="component" value="Chromosome I"/>
</dbReference>
<gene>
    <name evidence="3" type="ORF">SAMN04489726_2357</name>
</gene>
<dbReference type="InterPro" id="IPR011256">
    <property type="entry name" value="Reg_factor_effector_dom_sf"/>
</dbReference>
<dbReference type="Gene3D" id="1.10.1660.10">
    <property type="match status" value="1"/>
</dbReference>
<name>A0A1G9UEH9_ALLAB</name>
<dbReference type="PANTHER" id="PTHR30204:SF97">
    <property type="entry name" value="MERR FAMILY REGULATORY PROTEIN"/>
    <property type="match status" value="1"/>
</dbReference>
<dbReference type="RefSeq" id="WP_030433803.1">
    <property type="nucleotide sequence ID" value="NZ_JOEF01000057.1"/>
</dbReference>
<evidence type="ECO:0000256" key="1">
    <source>
        <dbReference type="ARBA" id="ARBA00023125"/>
    </source>
</evidence>
<dbReference type="PANTHER" id="PTHR30204">
    <property type="entry name" value="REDOX-CYCLING DRUG-SENSING TRANSCRIPTIONAL ACTIVATOR SOXR"/>
    <property type="match status" value="1"/>
</dbReference>
<evidence type="ECO:0000313" key="3">
    <source>
        <dbReference type="EMBL" id="SDM58134.1"/>
    </source>
</evidence>
<dbReference type="STRING" id="211114.SAMN04489726_2357"/>
<dbReference type="EMBL" id="LT629701">
    <property type="protein sequence ID" value="SDM58134.1"/>
    <property type="molecule type" value="Genomic_DNA"/>
</dbReference>
<feature type="domain" description="HTH merR-type" evidence="2">
    <location>
        <begin position="1"/>
        <end position="71"/>
    </location>
</feature>
<dbReference type="SUPFAM" id="SSF46955">
    <property type="entry name" value="Putative DNA-binding domain"/>
    <property type="match status" value="1"/>
</dbReference>
<dbReference type="InterPro" id="IPR009061">
    <property type="entry name" value="DNA-bd_dom_put_sf"/>
</dbReference>
<dbReference type="Pfam" id="PF13411">
    <property type="entry name" value="MerR_1"/>
    <property type="match status" value="1"/>
</dbReference>
<dbReference type="InterPro" id="IPR047057">
    <property type="entry name" value="MerR_fam"/>
</dbReference>
<proteinExistence type="predicted"/>
<dbReference type="OrthoDB" id="7849865at2"/>
<dbReference type="AlphaFoldDB" id="A0A1G9UEH9"/>
<dbReference type="CDD" id="cd01107">
    <property type="entry name" value="HTH_BmrR"/>
    <property type="match status" value="1"/>
</dbReference>
<dbReference type="SMART" id="SM00422">
    <property type="entry name" value="HTH_MERR"/>
    <property type="match status" value="1"/>
</dbReference>
<dbReference type="GO" id="GO:0003677">
    <property type="term" value="F:DNA binding"/>
    <property type="evidence" value="ECO:0007669"/>
    <property type="project" value="UniProtKB-KW"/>
</dbReference>
<dbReference type="eggNOG" id="COG0789">
    <property type="taxonomic scope" value="Bacteria"/>
</dbReference>
<dbReference type="PROSITE" id="PS50937">
    <property type="entry name" value="HTH_MERR_2"/>
    <property type="match status" value="1"/>
</dbReference>
<keyword evidence="4" id="KW-1185">Reference proteome</keyword>
<protein>
    <submittedName>
        <fullName evidence="3">DNA-binding transcriptional regulator, MerR family</fullName>
    </submittedName>
</protein>
<dbReference type="GO" id="GO:0003700">
    <property type="term" value="F:DNA-binding transcription factor activity"/>
    <property type="evidence" value="ECO:0007669"/>
    <property type="project" value="InterPro"/>
</dbReference>
<keyword evidence="1 3" id="KW-0238">DNA-binding</keyword>
<reference evidence="3 4" key="1">
    <citation type="submission" date="2016-10" db="EMBL/GenBank/DDBJ databases">
        <authorList>
            <person name="de Groot N.N."/>
        </authorList>
    </citation>
    <scope>NUCLEOTIDE SEQUENCE [LARGE SCALE GENOMIC DNA]</scope>
    <source>
        <strain evidence="3 4">DSM 44149</strain>
    </source>
</reference>
<evidence type="ECO:0000313" key="4">
    <source>
        <dbReference type="Proteomes" id="UP000183376"/>
    </source>
</evidence>
<dbReference type="InterPro" id="IPR000551">
    <property type="entry name" value="MerR-type_HTH_dom"/>
</dbReference>
<dbReference type="Gene3D" id="3.20.80.10">
    <property type="entry name" value="Regulatory factor, effector binding domain"/>
    <property type="match status" value="1"/>
</dbReference>
<dbReference type="PROSITE" id="PS00552">
    <property type="entry name" value="HTH_MERR_1"/>
    <property type="match status" value="1"/>
</dbReference>
<accession>A0A1G9UEH9</accession>